<organism evidence="1">
    <name type="scientific">marine sediment metagenome</name>
    <dbReference type="NCBI Taxonomy" id="412755"/>
    <lineage>
        <taxon>unclassified sequences</taxon>
        <taxon>metagenomes</taxon>
        <taxon>ecological metagenomes</taxon>
    </lineage>
</organism>
<comment type="caution">
    <text evidence="1">The sequence shown here is derived from an EMBL/GenBank/DDBJ whole genome shotgun (WGS) entry which is preliminary data.</text>
</comment>
<dbReference type="InterPro" id="IPR036249">
    <property type="entry name" value="Thioredoxin-like_sf"/>
</dbReference>
<reference evidence="1" key="1">
    <citation type="journal article" date="2015" name="Nature">
        <title>Complex archaea that bridge the gap between prokaryotes and eukaryotes.</title>
        <authorList>
            <person name="Spang A."/>
            <person name="Saw J.H."/>
            <person name="Jorgensen S.L."/>
            <person name="Zaremba-Niedzwiedzka K."/>
            <person name="Martijn J."/>
            <person name="Lind A.E."/>
            <person name="van Eijk R."/>
            <person name="Schleper C."/>
            <person name="Guy L."/>
            <person name="Ettema T.J."/>
        </authorList>
    </citation>
    <scope>NUCLEOTIDE SEQUENCE</scope>
</reference>
<protein>
    <recommendedName>
        <fullName evidence="2">Alkyl hydroperoxide reductase subunit C/ Thiol specific antioxidant domain-containing protein</fullName>
    </recommendedName>
</protein>
<gene>
    <name evidence="1" type="ORF">LCGC14_1676710</name>
</gene>
<accession>A0A0F9K5G3</accession>
<dbReference type="AlphaFoldDB" id="A0A0F9K5G3"/>
<dbReference type="Pfam" id="PF13911">
    <property type="entry name" value="AhpC-TSA_2"/>
    <property type="match status" value="1"/>
</dbReference>
<dbReference type="Gene3D" id="3.40.30.10">
    <property type="entry name" value="Glutaredoxin"/>
    <property type="match status" value="1"/>
</dbReference>
<sequence>MRHRYEDFREAGAEVAVVSFAQGRTLERYASDLRIRFPLLSDPARNAYAAYGLRKGSFWKIFGPETAWTYVRLMARGRRFRGMQADPFQLGGDFVIDGQGIVRFAHRSEDPADRPSVERLLEAVREAAG</sequence>
<dbReference type="EMBL" id="LAZR01014473">
    <property type="protein sequence ID" value="KKM17348.1"/>
    <property type="molecule type" value="Genomic_DNA"/>
</dbReference>
<dbReference type="SUPFAM" id="SSF52833">
    <property type="entry name" value="Thioredoxin-like"/>
    <property type="match status" value="1"/>
</dbReference>
<name>A0A0F9K5G3_9ZZZZ</name>
<dbReference type="InterPro" id="IPR032801">
    <property type="entry name" value="PXL2A/B/C"/>
</dbReference>
<proteinExistence type="predicted"/>
<evidence type="ECO:0008006" key="2">
    <source>
        <dbReference type="Google" id="ProtNLM"/>
    </source>
</evidence>
<evidence type="ECO:0000313" key="1">
    <source>
        <dbReference type="EMBL" id="KKM17348.1"/>
    </source>
</evidence>